<dbReference type="GO" id="GO:0032259">
    <property type="term" value="P:methylation"/>
    <property type="evidence" value="ECO:0007669"/>
    <property type="project" value="UniProtKB-KW"/>
</dbReference>
<feature type="domain" description="Type II methyltransferase M.Eco57I C-terminal" evidence="9">
    <location>
        <begin position="881"/>
        <end position="1043"/>
    </location>
</feature>
<gene>
    <name evidence="10" type="ORF">Hfx1149_15190</name>
</gene>
<keyword evidence="4" id="KW-0808">Transferase</keyword>
<dbReference type="InterPro" id="IPR002052">
    <property type="entry name" value="DNA_methylase_N6_adenine_CS"/>
</dbReference>
<organism evidence="10">
    <name type="scientific">Haloferax sp. CBA1149</name>
    <dbReference type="NCBI Taxonomy" id="2650753"/>
    <lineage>
        <taxon>Archaea</taxon>
        <taxon>Methanobacteriati</taxon>
        <taxon>Methanobacteriota</taxon>
        <taxon>Stenosarchaea group</taxon>
        <taxon>Halobacteria</taxon>
        <taxon>Halobacteriales</taxon>
        <taxon>Haloferacaceae</taxon>
        <taxon>Haloferax</taxon>
    </lineage>
</organism>
<dbReference type="Gene3D" id="3.40.50.150">
    <property type="entry name" value="Vaccinia Virus protein VP39"/>
    <property type="match status" value="1"/>
</dbReference>
<dbReference type="Pfam" id="PF22837">
    <property type="entry name" value="M_Eco57I_C"/>
    <property type="match status" value="1"/>
</dbReference>
<feature type="domain" description="Type II methyltransferase M.TaqI-like" evidence="8">
    <location>
        <begin position="488"/>
        <end position="673"/>
    </location>
</feature>
<evidence type="ECO:0000313" key="10">
    <source>
        <dbReference type="EMBL" id="KAB1185398.1"/>
    </source>
</evidence>
<comment type="caution">
    <text evidence="10">The sequence shown here is derived from an EMBL/GenBank/DDBJ whole genome shotgun (WGS) entry which is preliminary data.</text>
</comment>
<evidence type="ECO:0000256" key="7">
    <source>
        <dbReference type="SAM" id="MobiDB-lite"/>
    </source>
</evidence>
<feature type="region of interest" description="Disordered" evidence="7">
    <location>
        <begin position="764"/>
        <end position="783"/>
    </location>
</feature>
<evidence type="ECO:0000256" key="5">
    <source>
        <dbReference type="ARBA" id="ARBA00022691"/>
    </source>
</evidence>
<dbReference type="InterPro" id="IPR050953">
    <property type="entry name" value="N4_N6_ade-DNA_methylase"/>
</dbReference>
<keyword evidence="5" id="KW-0949">S-adenosyl-L-methionine</keyword>
<keyword evidence="3 10" id="KW-0489">Methyltransferase</keyword>
<dbReference type="PROSITE" id="PS00092">
    <property type="entry name" value="N6_MTASE"/>
    <property type="match status" value="1"/>
</dbReference>
<dbReference type="GO" id="GO:0006304">
    <property type="term" value="P:DNA modification"/>
    <property type="evidence" value="ECO:0007669"/>
    <property type="project" value="InterPro"/>
</dbReference>
<dbReference type="PANTHER" id="PTHR33841:SF5">
    <property type="entry name" value="DNA METHYLASE (MODIFICATION METHYLASE) (METHYLTRANSFERASE)-RELATED"/>
    <property type="match status" value="1"/>
</dbReference>
<evidence type="ECO:0000259" key="8">
    <source>
        <dbReference type="Pfam" id="PF07669"/>
    </source>
</evidence>
<evidence type="ECO:0000256" key="1">
    <source>
        <dbReference type="ARBA" id="ARBA00006594"/>
    </source>
</evidence>
<evidence type="ECO:0000256" key="3">
    <source>
        <dbReference type="ARBA" id="ARBA00022603"/>
    </source>
</evidence>
<dbReference type="PRINTS" id="PR00507">
    <property type="entry name" value="N12N6MTFRASE"/>
</dbReference>
<comment type="catalytic activity">
    <reaction evidence="6">
        <text>a 2'-deoxyadenosine in DNA + S-adenosyl-L-methionine = an N(6)-methyl-2'-deoxyadenosine in DNA + S-adenosyl-L-homocysteine + H(+)</text>
        <dbReference type="Rhea" id="RHEA:15197"/>
        <dbReference type="Rhea" id="RHEA-COMP:12418"/>
        <dbReference type="Rhea" id="RHEA-COMP:12419"/>
        <dbReference type="ChEBI" id="CHEBI:15378"/>
        <dbReference type="ChEBI" id="CHEBI:57856"/>
        <dbReference type="ChEBI" id="CHEBI:59789"/>
        <dbReference type="ChEBI" id="CHEBI:90615"/>
        <dbReference type="ChEBI" id="CHEBI:90616"/>
        <dbReference type="EC" id="2.1.1.72"/>
    </reaction>
</comment>
<proteinExistence type="inferred from homology"/>
<dbReference type="Pfam" id="PF07669">
    <property type="entry name" value="Eco57I"/>
    <property type="match status" value="1"/>
</dbReference>
<evidence type="ECO:0000256" key="2">
    <source>
        <dbReference type="ARBA" id="ARBA00011900"/>
    </source>
</evidence>
<evidence type="ECO:0000256" key="6">
    <source>
        <dbReference type="ARBA" id="ARBA00047942"/>
    </source>
</evidence>
<dbReference type="AlphaFoldDB" id="A0A643JS02"/>
<evidence type="ECO:0000259" key="9">
    <source>
        <dbReference type="Pfam" id="PF22837"/>
    </source>
</evidence>
<dbReference type="InterPro" id="IPR011639">
    <property type="entry name" value="MethylTrfase_TaqI-like_dom"/>
</dbReference>
<dbReference type="GO" id="GO:0003676">
    <property type="term" value="F:nucleic acid binding"/>
    <property type="evidence" value="ECO:0007669"/>
    <property type="project" value="InterPro"/>
</dbReference>
<reference evidence="10" key="1">
    <citation type="submission" date="2019-09" db="EMBL/GenBank/DDBJ databases">
        <title>Genomic analysis of Haloferax sp. CBA1149.</title>
        <authorList>
            <person name="Roh S.W."/>
        </authorList>
    </citation>
    <scope>NUCLEOTIDE SEQUENCE</scope>
    <source>
        <strain evidence="10">CBA1149</strain>
    </source>
</reference>
<dbReference type="InterPro" id="IPR054520">
    <property type="entry name" value="M_Eco57I_C"/>
</dbReference>
<accession>A0A643JS02</accession>
<dbReference type="EC" id="2.1.1.72" evidence="2"/>
<dbReference type="InterPro" id="IPR029063">
    <property type="entry name" value="SAM-dependent_MTases_sf"/>
</dbReference>
<dbReference type="RefSeq" id="WP_151139569.1">
    <property type="nucleotide sequence ID" value="NZ_VZUS01000004.1"/>
</dbReference>
<dbReference type="EMBL" id="VZUS01000004">
    <property type="protein sequence ID" value="KAB1185398.1"/>
    <property type="molecule type" value="Genomic_DNA"/>
</dbReference>
<comment type="similarity">
    <text evidence="1">Belongs to the N(4)/N(6)-methyltransferase family.</text>
</comment>
<dbReference type="PANTHER" id="PTHR33841">
    <property type="entry name" value="DNA METHYLTRANSFERASE YEEA-RELATED"/>
    <property type="match status" value="1"/>
</dbReference>
<dbReference type="GO" id="GO:0009007">
    <property type="term" value="F:site-specific DNA-methyltransferase (adenine-specific) activity"/>
    <property type="evidence" value="ECO:0007669"/>
    <property type="project" value="UniProtKB-EC"/>
</dbReference>
<evidence type="ECO:0000256" key="4">
    <source>
        <dbReference type="ARBA" id="ARBA00022679"/>
    </source>
</evidence>
<name>A0A643JS02_9EURY</name>
<sequence length="1112" mass="125524">MTDEQTEGIRRRLDEQLSLEEFEGGNLSTEAAATTFFQDLFVDVLGYETPLTREDDAPWQDLQVDEWPGTTEVLGVRLFAIADGFRVIYVELGRLSRAAERDVVYTLTQSDSTSEWATGGRFLAVFHAPDSGVWHLATAFRAGVDDITTSRLVLRRYLLGEGQTHSVVASALAELRQADDRLATRIDHVFRVETVTEAFYEDYKRTFELLYDDLREQGLEVERAHQYAHVTLTRLLFFYYLQTTRWTADRTDFVRWFHDQYRTSGDEQQFHETWLSALFFDRRTHSTGTDPRTALPDEVEAVLSDLPSMDGGLFQPIDADESDVFLSDSTLSVVIREFLEQYNFTISEESPYDVDIAVDPAMLGKIYESLIAEQERNEAGIFYTPRLEVDLMCRMALFEQLCDQTDATDTESKRRLVAFIFSTPREWKSTNTVDEDTLEAVLRDVRVLDPACGSGAFLVGMKQVLTELYEKLGVVVDFDRAQQILGTNLYGIDIKEWAVRVAELRLWLSLVDSEDELQLRTAPLPASSFNLYTGDSIVHRDDDPLDSVAPVRDGGFDIVITNPPYVDHQHIIQQDLTNRALDQMAHDEIRSRKSSYKTELVTSVQEQFGIKPYRTSDLYLYFFFVAIGALRDHGTLMFITSNTWLDTAYGKRLQQGLLELTNLEYIVDNRTKRSFVGASINTVLTLANRADDRTLSGDVGFVALGEPSHRLVSATTMDAVLVDSSSEQPTDQFTLGNERGRIHRFGNSRVVRLEESALWRLGGGTTTERRETRGSVRRSRVDVPTGTYTGNKWGRFLRAPSAYFDLLEAGSGVFTSLSDVAAVSSYLNTGGADDFFFVDVVEGDPTTDPSVTIRNRETGELFTAESDFVVPFVETPRHVSHVDLSKSEQESHILSIPKGTDLSRSHVGDYITWGEKRGYHTASGRRGRVEWWVLGSRSETNTKVVWPNRQNDRHFVAYNPDRTVTHRFYRLEPHDYVDLTAEELAALLNFSPTSLFTEVLATTGLGLGVLDVTGTTLQRVPIVDPAHLSDASRTTICDAFRTMSARPMGSIHDELGARAADDVALDAVAADRRQLDRELFEEYLGLDSREQLAIYSAIIQTVNDRIDKSRSL</sequence>
<dbReference type="SUPFAM" id="SSF53335">
    <property type="entry name" value="S-adenosyl-L-methionine-dependent methyltransferases"/>
    <property type="match status" value="1"/>
</dbReference>
<protein>
    <recommendedName>
        <fullName evidence="2">site-specific DNA-methyltransferase (adenine-specific)</fullName>
        <ecNumber evidence="2">2.1.1.72</ecNumber>
    </recommendedName>
</protein>